<comment type="similarity">
    <text evidence="3">Belongs to the TRAFAC class YlqF/YawG GTPase family. MTG1 subfamily.</text>
</comment>
<dbReference type="InterPro" id="IPR030378">
    <property type="entry name" value="G_CP_dom"/>
</dbReference>
<evidence type="ECO:0000259" key="5">
    <source>
        <dbReference type="PROSITE" id="PS51721"/>
    </source>
</evidence>
<dbReference type="Pfam" id="PF01926">
    <property type="entry name" value="MMR_HSR1"/>
    <property type="match status" value="1"/>
</dbReference>
<dbReference type="InterPro" id="IPR006073">
    <property type="entry name" value="GTP-bd"/>
</dbReference>
<keyword evidence="1 3" id="KW-0547">Nucleotide-binding</keyword>
<evidence type="ECO:0000313" key="6">
    <source>
        <dbReference type="EMBL" id="AUF83652.1"/>
    </source>
</evidence>
<dbReference type="Gene3D" id="3.40.50.300">
    <property type="entry name" value="P-loop containing nucleotide triphosphate hydrolases"/>
    <property type="match status" value="1"/>
</dbReference>
<dbReference type="NCBIfam" id="TIGR03596">
    <property type="entry name" value="GTPase_YlqF"/>
    <property type="match status" value="1"/>
</dbReference>
<dbReference type="Gene3D" id="1.10.1580.10">
    <property type="match status" value="1"/>
</dbReference>
<dbReference type="PIRSF" id="PIRSF006230">
    <property type="entry name" value="MG442"/>
    <property type="match status" value="1"/>
</dbReference>
<dbReference type="PANTHER" id="PTHR45782:SF4">
    <property type="entry name" value="MITOCHONDRIAL RIBOSOME-ASSOCIATED GTPASE 1"/>
    <property type="match status" value="1"/>
</dbReference>
<feature type="binding site" evidence="4">
    <location>
        <position position="176"/>
    </location>
    <ligand>
        <name>GTP</name>
        <dbReference type="ChEBI" id="CHEBI:37565"/>
    </ligand>
</feature>
<dbReference type="PRINTS" id="PR00326">
    <property type="entry name" value="GTP1OBG"/>
</dbReference>
<dbReference type="PROSITE" id="PS51721">
    <property type="entry name" value="G_CP"/>
    <property type="match status" value="1"/>
</dbReference>
<organism evidence="6 7">
    <name type="scientific">Mesoplasma syrphidae</name>
    <dbReference type="NCBI Taxonomy" id="225999"/>
    <lineage>
        <taxon>Bacteria</taxon>
        <taxon>Bacillati</taxon>
        <taxon>Mycoplasmatota</taxon>
        <taxon>Mollicutes</taxon>
        <taxon>Entomoplasmatales</taxon>
        <taxon>Entomoplasmataceae</taxon>
        <taxon>Mesoplasma</taxon>
    </lineage>
</organism>
<dbReference type="OrthoDB" id="9779790at2"/>
<proteinExistence type="inferred from homology"/>
<dbReference type="InterPro" id="IPR023179">
    <property type="entry name" value="GTP-bd_ortho_bundle_sf"/>
</dbReference>
<name>A0A2K9BRM2_9MOLU</name>
<evidence type="ECO:0000256" key="3">
    <source>
        <dbReference type="PIRNR" id="PIRNR006230"/>
    </source>
</evidence>
<dbReference type="KEGG" id="msyr:CXP39_02465"/>
<dbReference type="SUPFAM" id="SSF52540">
    <property type="entry name" value="P-loop containing nucleoside triphosphate hydrolases"/>
    <property type="match status" value="1"/>
</dbReference>
<dbReference type="EMBL" id="CP025257">
    <property type="protein sequence ID" value="AUF83652.1"/>
    <property type="molecule type" value="Genomic_DNA"/>
</dbReference>
<dbReference type="InterPro" id="IPR027417">
    <property type="entry name" value="P-loop_NTPase"/>
</dbReference>
<comment type="function">
    <text evidence="3">Required for a late step of 50S ribosomal subunit assembly. Has GTPase activity.</text>
</comment>
<comment type="subcellular location">
    <subcellularLocation>
        <location evidence="3">Cytoplasm</location>
    </subcellularLocation>
</comment>
<dbReference type="GO" id="GO:0003924">
    <property type="term" value="F:GTPase activity"/>
    <property type="evidence" value="ECO:0007669"/>
    <property type="project" value="TreeGrafter"/>
</dbReference>
<feature type="domain" description="CP-type G" evidence="5">
    <location>
        <begin position="17"/>
        <end position="180"/>
    </location>
</feature>
<dbReference type="InterPro" id="IPR016478">
    <property type="entry name" value="GTPase_MTG1"/>
</dbReference>
<gene>
    <name evidence="6" type="primary">ylqF</name>
    <name evidence="6" type="ORF">CXP39_02465</name>
</gene>
<dbReference type="RefSeq" id="WP_027047999.1">
    <property type="nucleotide sequence ID" value="NZ_CP025257.1"/>
</dbReference>
<keyword evidence="3" id="KW-0963">Cytoplasm</keyword>
<dbReference type="InterPro" id="IPR019991">
    <property type="entry name" value="GTP-bd_ribosome_bgen"/>
</dbReference>
<dbReference type="GO" id="GO:0005737">
    <property type="term" value="C:cytoplasm"/>
    <property type="evidence" value="ECO:0007669"/>
    <property type="project" value="UniProtKB-SubCell"/>
</dbReference>
<evidence type="ECO:0000256" key="1">
    <source>
        <dbReference type="ARBA" id="ARBA00022741"/>
    </source>
</evidence>
<dbReference type="AlphaFoldDB" id="A0A2K9BRM2"/>
<dbReference type="GO" id="GO:0006412">
    <property type="term" value="P:translation"/>
    <property type="evidence" value="ECO:0007669"/>
    <property type="project" value="TreeGrafter"/>
</dbReference>
<evidence type="ECO:0000256" key="4">
    <source>
        <dbReference type="PIRSR" id="PIRSR006230-1"/>
    </source>
</evidence>
<accession>A0A2K9BRM2</accession>
<evidence type="ECO:0000313" key="7">
    <source>
        <dbReference type="Proteomes" id="UP000233419"/>
    </source>
</evidence>
<dbReference type="PANTHER" id="PTHR45782">
    <property type="entry name" value="MITOCHONDRIAL RIBOSOME-ASSOCIATED GTPASE 1"/>
    <property type="match status" value="1"/>
</dbReference>
<keyword evidence="7" id="KW-1185">Reference proteome</keyword>
<keyword evidence="2 3" id="KW-0342">GTP-binding</keyword>
<dbReference type="GO" id="GO:0005525">
    <property type="term" value="F:GTP binding"/>
    <property type="evidence" value="ECO:0007669"/>
    <property type="project" value="UniProtKB-KW"/>
</dbReference>
<evidence type="ECO:0000256" key="2">
    <source>
        <dbReference type="ARBA" id="ARBA00023134"/>
    </source>
</evidence>
<dbReference type="CDD" id="cd01856">
    <property type="entry name" value="YlqF"/>
    <property type="match status" value="1"/>
</dbReference>
<protein>
    <recommendedName>
        <fullName evidence="3">Ribosome biogenesis GTPase A</fullName>
    </recommendedName>
</protein>
<dbReference type="Proteomes" id="UP000233419">
    <property type="component" value="Chromosome"/>
</dbReference>
<sequence length="314" mass="35990">MGAEFNWFPGHMNKALKEIEKRIPIVDLVIEIVDARAPYSSQNFTFRKLLRSKPVLYVMSKGDLADPDITNQWIEYFKQKGHEVLLLNNKNRNIVKELIQAIDRTTKVKQERDRARGLVNPLINALVIGVPNVGKSTFINRVIKDKNVKVGNKPGVTRGIQTIGLNQRITLMDTPGVLPAKLESEATATNLCAINSIREDVYPKERVAGRILTYVFNNYENLIEQEYKISPHLQRPIEVLDTYLLFEMIAKSRKWFLAEDMPDVERVMTTLIRKFADGEIGRISFEKPNEIVPEEIEKSIKVKKNDTGDITSQW</sequence>
<reference evidence="6 7" key="1">
    <citation type="submission" date="2017-12" db="EMBL/GenBank/DDBJ databases">
        <title>Mesoplasma syrphidae YJS, Complete Genome.</title>
        <authorList>
            <person name="Knight T.F."/>
            <person name="Citino T."/>
            <person name="Rubinstein R."/>
            <person name="Neuschaefer Z."/>
        </authorList>
    </citation>
    <scope>NUCLEOTIDE SEQUENCE [LARGE SCALE GENOMIC DNA]</scope>
    <source>
        <strain evidence="6 7">YJS</strain>
    </source>
</reference>
<feature type="binding site" evidence="4">
    <location>
        <begin position="132"/>
        <end position="137"/>
    </location>
    <ligand>
        <name>GTP</name>
        <dbReference type="ChEBI" id="CHEBI:37565"/>
    </ligand>
</feature>